<accession>A0A1Y2GS11</accession>
<dbReference type="InParanoid" id="A0A1Y2GS11"/>
<keyword evidence="2" id="KW-1185">Reference proteome</keyword>
<proteinExistence type="predicted"/>
<dbReference type="AlphaFoldDB" id="A0A1Y2GS11"/>
<name>A0A1Y2GS11_9FUNG</name>
<comment type="caution">
    <text evidence="1">The sequence shown here is derived from an EMBL/GenBank/DDBJ whole genome shotgun (WGS) entry which is preliminary data.</text>
</comment>
<evidence type="ECO:0000313" key="1">
    <source>
        <dbReference type="EMBL" id="ORZ20949.1"/>
    </source>
</evidence>
<gene>
    <name evidence="1" type="ORF">BCR41DRAFT_369548</name>
</gene>
<dbReference type="RefSeq" id="XP_021882858.1">
    <property type="nucleotide sequence ID" value="XM_022026470.1"/>
</dbReference>
<dbReference type="GeneID" id="33568313"/>
<reference evidence="1 2" key="1">
    <citation type="submission" date="2016-07" db="EMBL/GenBank/DDBJ databases">
        <title>Pervasive Adenine N6-methylation of Active Genes in Fungi.</title>
        <authorList>
            <consortium name="DOE Joint Genome Institute"/>
            <person name="Mondo S.J."/>
            <person name="Dannebaum R.O."/>
            <person name="Kuo R.C."/>
            <person name="Labutti K."/>
            <person name="Haridas S."/>
            <person name="Kuo A."/>
            <person name="Salamov A."/>
            <person name="Ahrendt S.R."/>
            <person name="Lipzen A."/>
            <person name="Sullivan W."/>
            <person name="Andreopoulos W.B."/>
            <person name="Clum A."/>
            <person name="Lindquist E."/>
            <person name="Daum C."/>
            <person name="Ramamoorthy G.K."/>
            <person name="Gryganskyi A."/>
            <person name="Culley D."/>
            <person name="Magnuson J.K."/>
            <person name="James T.Y."/>
            <person name="O'Malley M.A."/>
            <person name="Stajich J.E."/>
            <person name="Spatafora J.W."/>
            <person name="Visel A."/>
            <person name="Grigoriev I.V."/>
        </authorList>
    </citation>
    <scope>NUCLEOTIDE SEQUENCE [LARGE SCALE GENOMIC DNA]</scope>
    <source>
        <strain evidence="1 2">NRRL 3116</strain>
    </source>
</reference>
<sequence>MGVGAISIMMKLNISVLSTALVFVLYGSHSIICSYPLHRHMENGQYKSRCIFEIEESSHSSSFFPVLVRGAPFLSGEGPFLGVAVVVASDGDVVVIAAAVLPCGLTPLEGGGRRIFDPIEDGSDGRAEVCTEAVDGVVVCLRGGGATDDNVDDDEVGADGWAFPYVFVKSSNSSNSPSSTDVAV</sequence>
<protein>
    <submittedName>
        <fullName evidence="1">Uncharacterized protein</fullName>
    </submittedName>
</protein>
<evidence type="ECO:0000313" key="2">
    <source>
        <dbReference type="Proteomes" id="UP000193648"/>
    </source>
</evidence>
<dbReference type="Proteomes" id="UP000193648">
    <property type="component" value="Unassembled WGS sequence"/>
</dbReference>
<dbReference type="EMBL" id="MCFF01000012">
    <property type="protein sequence ID" value="ORZ20949.1"/>
    <property type="molecule type" value="Genomic_DNA"/>
</dbReference>
<organism evidence="1 2">
    <name type="scientific">Lobosporangium transversale</name>
    <dbReference type="NCBI Taxonomy" id="64571"/>
    <lineage>
        <taxon>Eukaryota</taxon>
        <taxon>Fungi</taxon>
        <taxon>Fungi incertae sedis</taxon>
        <taxon>Mucoromycota</taxon>
        <taxon>Mortierellomycotina</taxon>
        <taxon>Mortierellomycetes</taxon>
        <taxon>Mortierellales</taxon>
        <taxon>Mortierellaceae</taxon>
        <taxon>Lobosporangium</taxon>
    </lineage>
</organism>